<evidence type="ECO:0000256" key="1">
    <source>
        <dbReference type="SAM" id="MobiDB-lite"/>
    </source>
</evidence>
<comment type="caution">
    <text evidence="2">The sequence shown here is derived from an EMBL/GenBank/DDBJ whole genome shotgun (WGS) entry which is preliminary data.</text>
</comment>
<protein>
    <submittedName>
        <fullName evidence="2">Uncharacterized protein</fullName>
    </submittedName>
</protein>
<sequence>MLVSPVLAGLAVAIGVPILLFYVYGVVPVSLCRAGCGVSRDGVKFDFDEDEEVGNKQHADTQSVDAVSRIGATSIGEVSLSVASHLGVSSSNASSAVRESTSALAGSINGHKLEVQADVSETASAVTCVSEKSGSASTKALAGSILNYKQANCDQITNEDGTSERVRFDNMIYVLDGQYTAPLDQDMAAEKASLGSTRSFRSSDLDSTSISSIHKRIIQRIPSKLNATQHRTMSIDSNSGSNNIPESLEPEDQQIIDMPPTTHSQDSLSNKLSLSPSASTTKEIKNGISPQPAKKELSKSSILRSIFFSGSANSSNSKS</sequence>
<dbReference type="Proteomes" id="UP001107558">
    <property type="component" value="Chromosome 3"/>
</dbReference>
<reference evidence="2" key="1">
    <citation type="submission" date="2021-03" db="EMBL/GenBank/DDBJ databases">
        <title>Chromosome level genome of the anhydrobiotic midge Polypedilum vanderplanki.</title>
        <authorList>
            <person name="Yoshida Y."/>
            <person name="Kikawada T."/>
            <person name="Gusev O."/>
        </authorList>
    </citation>
    <scope>NUCLEOTIDE SEQUENCE</scope>
    <source>
        <strain evidence="2">NIAS01</strain>
        <tissue evidence="2">Whole body or cell culture</tissue>
    </source>
</reference>
<dbReference type="EMBL" id="JADBJN010000003">
    <property type="protein sequence ID" value="KAG5669852.1"/>
    <property type="molecule type" value="Genomic_DNA"/>
</dbReference>
<organism evidence="2 3">
    <name type="scientific">Polypedilum vanderplanki</name>
    <name type="common">Sleeping chironomid midge</name>
    <dbReference type="NCBI Taxonomy" id="319348"/>
    <lineage>
        <taxon>Eukaryota</taxon>
        <taxon>Metazoa</taxon>
        <taxon>Ecdysozoa</taxon>
        <taxon>Arthropoda</taxon>
        <taxon>Hexapoda</taxon>
        <taxon>Insecta</taxon>
        <taxon>Pterygota</taxon>
        <taxon>Neoptera</taxon>
        <taxon>Endopterygota</taxon>
        <taxon>Diptera</taxon>
        <taxon>Nematocera</taxon>
        <taxon>Chironomoidea</taxon>
        <taxon>Chironomidae</taxon>
        <taxon>Chironominae</taxon>
        <taxon>Polypedilum</taxon>
        <taxon>Polypedilum</taxon>
    </lineage>
</organism>
<evidence type="ECO:0000313" key="3">
    <source>
        <dbReference type="Proteomes" id="UP001107558"/>
    </source>
</evidence>
<gene>
    <name evidence="2" type="ORF">PVAND_000143</name>
</gene>
<proteinExistence type="predicted"/>
<feature type="compositionally biased region" description="Polar residues" evidence="1">
    <location>
        <begin position="261"/>
        <end position="281"/>
    </location>
</feature>
<dbReference type="AlphaFoldDB" id="A0A9J6BJ47"/>
<name>A0A9J6BJ47_POLVA</name>
<feature type="compositionally biased region" description="Polar residues" evidence="1">
    <location>
        <begin position="226"/>
        <end position="245"/>
    </location>
</feature>
<dbReference type="OrthoDB" id="1431934at2759"/>
<evidence type="ECO:0000313" key="2">
    <source>
        <dbReference type="EMBL" id="KAG5669852.1"/>
    </source>
</evidence>
<keyword evidence="3" id="KW-1185">Reference proteome</keyword>
<feature type="region of interest" description="Disordered" evidence="1">
    <location>
        <begin position="226"/>
        <end position="300"/>
    </location>
</feature>
<accession>A0A9J6BJ47</accession>